<dbReference type="Proteomes" id="UP000466523">
    <property type="component" value="Unassembled WGS sequence"/>
</dbReference>
<protein>
    <submittedName>
        <fullName evidence="1">Uncharacterized protein</fullName>
    </submittedName>
</protein>
<accession>A0A7K3L6W6</accession>
<dbReference type="AlphaFoldDB" id="A0A7K3L6W6"/>
<dbReference type="RefSeq" id="WP_112683183.1">
    <property type="nucleotide sequence ID" value="NZ_JAACYR010000007.1"/>
</dbReference>
<evidence type="ECO:0000313" key="1">
    <source>
        <dbReference type="EMBL" id="NDJ88138.1"/>
    </source>
</evidence>
<proteinExistence type="predicted"/>
<evidence type="ECO:0000313" key="2">
    <source>
        <dbReference type="Proteomes" id="UP000466523"/>
    </source>
</evidence>
<organism evidence="1 2">
    <name type="scientific">Mycolicibacter kumamotonensis</name>
    <dbReference type="NCBI Taxonomy" id="354243"/>
    <lineage>
        <taxon>Bacteria</taxon>
        <taxon>Bacillati</taxon>
        <taxon>Actinomycetota</taxon>
        <taxon>Actinomycetes</taxon>
        <taxon>Mycobacteriales</taxon>
        <taxon>Mycobacteriaceae</taxon>
        <taxon>Mycolicibacter</taxon>
    </lineage>
</organism>
<reference evidence="1 2" key="1">
    <citation type="submission" date="2020-01" db="EMBL/GenBank/DDBJ databases">
        <authorList>
            <person name="Sanchez-Estrada R."/>
            <person name="Gonzalez-Y-Merchand J.A."/>
            <person name="Rivera-Gutierrez S."/>
        </authorList>
    </citation>
    <scope>NUCLEOTIDE SEQUENCE [LARGE SCALE GENOMIC DNA]</scope>
    <source>
        <strain evidence="1 2">CST 7247</strain>
    </source>
</reference>
<name>A0A7K3L6W6_9MYCO</name>
<comment type="caution">
    <text evidence="1">The sequence shown here is derived from an EMBL/GenBank/DDBJ whole genome shotgun (WGS) entry which is preliminary data.</text>
</comment>
<sequence>MSAGNDEVDEVIQHDRLSEEADLLTTLEASARVREVLRDTRRELAQAESNEATDLELTVLREKITQLEVALQRYR</sequence>
<gene>
    <name evidence="1" type="ORF">GWR20_03035</name>
</gene>
<dbReference type="EMBL" id="JAACYR010000007">
    <property type="protein sequence ID" value="NDJ88138.1"/>
    <property type="molecule type" value="Genomic_DNA"/>
</dbReference>